<proteinExistence type="predicted"/>
<accession>A0A059EYN5</accession>
<organism evidence="1 2">
    <name type="scientific">Anncaliia algerae PRA339</name>
    <dbReference type="NCBI Taxonomy" id="1288291"/>
    <lineage>
        <taxon>Eukaryota</taxon>
        <taxon>Fungi</taxon>
        <taxon>Fungi incertae sedis</taxon>
        <taxon>Microsporidia</taxon>
        <taxon>Tubulinosematoidea</taxon>
        <taxon>Tubulinosematidae</taxon>
        <taxon>Anncaliia</taxon>
    </lineage>
</organism>
<protein>
    <submittedName>
        <fullName evidence="1">Uncharacterized protein</fullName>
    </submittedName>
</protein>
<name>A0A059EYN5_9MICR</name>
<gene>
    <name evidence="1" type="ORF">H312_02470</name>
</gene>
<dbReference type="VEuPathDB" id="MicrosporidiaDB:H312_02470"/>
<evidence type="ECO:0000313" key="1">
    <source>
        <dbReference type="EMBL" id="KCZ80138.1"/>
    </source>
</evidence>
<dbReference type="OrthoDB" id="2189635at2759"/>
<dbReference type="HOGENOM" id="CLU_1190561_0_0_1"/>
<dbReference type="AlphaFoldDB" id="A0A059EYN5"/>
<evidence type="ECO:0000313" key="2">
    <source>
        <dbReference type="Proteomes" id="UP000030655"/>
    </source>
</evidence>
<dbReference type="Proteomes" id="UP000030655">
    <property type="component" value="Unassembled WGS sequence"/>
</dbReference>
<dbReference type="EMBL" id="KK365201">
    <property type="protein sequence ID" value="KCZ80138.1"/>
    <property type="molecule type" value="Genomic_DNA"/>
</dbReference>
<sequence>MKKEKLISYNEVPLCKDGPVKLPLHLNTDFKNYDDSFKDVPFPSQNNLLYLLDLDLVNLTYKLLTEEYKQMSSEENLPFLRKSEYITSDYYDKQARRSEALKNLKLKLAKKEEDYSLYHHQSFTDINDEVDCISKYDLHPSDNKINLFFFESEDLTGDITIRNGKIFINDKLHSSNEVDMDDYMIISIEDDKAYYYDIERCLKIKK</sequence>
<reference evidence="2" key="1">
    <citation type="submission" date="2013-02" db="EMBL/GenBank/DDBJ databases">
        <authorList>
            <consortium name="The Broad Institute Genome Sequencing Platform"/>
            <person name="Cuomo C."/>
            <person name="Becnel J."/>
            <person name="Sanscrainte N."/>
            <person name="Walker B."/>
            <person name="Young S.K."/>
            <person name="Zeng Q."/>
            <person name="Gargeya S."/>
            <person name="Fitzgerald M."/>
            <person name="Haas B."/>
            <person name="Abouelleil A."/>
            <person name="Alvarado L."/>
            <person name="Arachchi H.M."/>
            <person name="Berlin A.M."/>
            <person name="Chapman S.B."/>
            <person name="Dewar J."/>
            <person name="Goldberg J."/>
            <person name="Griggs A."/>
            <person name="Gujja S."/>
            <person name="Hansen M."/>
            <person name="Howarth C."/>
            <person name="Imamovic A."/>
            <person name="Larimer J."/>
            <person name="McCowan C."/>
            <person name="Murphy C."/>
            <person name="Neiman D."/>
            <person name="Pearson M."/>
            <person name="Priest M."/>
            <person name="Roberts A."/>
            <person name="Saif S."/>
            <person name="Shea T."/>
            <person name="Sisk P."/>
            <person name="Sykes S."/>
            <person name="Wortman J."/>
            <person name="Nusbaum C."/>
            <person name="Birren B."/>
        </authorList>
    </citation>
    <scope>NUCLEOTIDE SEQUENCE [LARGE SCALE GENOMIC DNA]</scope>
    <source>
        <strain evidence="2">PRA339</strain>
    </source>
</reference>
<reference evidence="1 2" key="2">
    <citation type="submission" date="2014-03" db="EMBL/GenBank/DDBJ databases">
        <title>The Genome Sequence of Anncaliia algerae insect isolate PRA339.</title>
        <authorList>
            <consortium name="The Broad Institute Genome Sequencing Platform"/>
            <consortium name="The Broad Institute Genome Sequencing Center for Infectious Disease"/>
            <person name="Cuomo C."/>
            <person name="Becnel J."/>
            <person name="Sanscrainte N."/>
            <person name="Walker B."/>
            <person name="Young S.K."/>
            <person name="Zeng Q."/>
            <person name="Gargeya S."/>
            <person name="Fitzgerald M."/>
            <person name="Haas B."/>
            <person name="Abouelleil A."/>
            <person name="Alvarado L."/>
            <person name="Arachchi H.M."/>
            <person name="Berlin A.M."/>
            <person name="Chapman S.B."/>
            <person name="Dewar J."/>
            <person name="Goldberg J."/>
            <person name="Griggs A."/>
            <person name="Gujja S."/>
            <person name="Hansen M."/>
            <person name="Howarth C."/>
            <person name="Imamovic A."/>
            <person name="Larimer J."/>
            <person name="McCowan C."/>
            <person name="Murphy C."/>
            <person name="Neiman D."/>
            <person name="Pearson M."/>
            <person name="Priest M."/>
            <person name="Roberts A."/>
            <person name="Saif S."/>
            <person name="Shea T."/>
            <person name="Sisk P."/>
            <person name="Sykes S."/>
            <person name="Wortman J."/>
            <person name="Nusbaum C."/>
            <person name="Birren B."/>
        </authorList>
    </citation>
    <scope>NUCLEOTIDE SEQUENCE [LARGE SCALE GENOMIC DNA]</scope>
    <source>
        <strain evidence="1 2">PRA339</strain>
    </source>
</reference>
<keyword evidence="2" id="KW-1185">Reference proteome</keyword>